<sequence>MDVPLTVPDHLAAFGPTVDGTVVPGEPRAEMASRDSSYADYDLLFGVVRFESYFLFTPHEEKHGFEVDRRDRLLRTLVRNLYSYHQQEILLTIVNEYTDWTRSVQHPVSILEETAEALSDALVVAPVVEAGSLHAAATARRAAAATSGSDPDTRRSSTHFYLFGYHSDESSFAQKNGCVHGEDLPYVLGLPVLGSGAPLYGNYTRQEAALAETTMAYWVRFFRTGSPNFTSSESESDRGKGGRVEKIAWPAYDPVHQKYLMIGIKPKLRDHYHAHRLSVWTQLIPKLHRSGGADVPRSHHLLEDFDDPSSYDGVVREVPSPTPSPSPTTSLTHSTVDSNTAHGVSAGGVSGAGGLLTTSGGRGRMAHDAAGEGRGGVTTPGDPNQTDSQAMAMPQATYSTALGVTIAVGCSLLILNVLIFAGVYYQRDKGRATDKGKKRPFEPPRMGDDLSGMGGIPASEPASILSGGTLKRPPPSSPCAQLGGGCTGHLDYKGTPPSVVGGCLAVAPPKVGSRT</sequence>
<reference evidence="7" key="2">
    <citation type="submission" date="2020-05" db="UniProtKB">
        <authorList>
            <consortium name="EnsemblMetazoa"/>
        </authorList>
    </citation>
    <scope>IDENTIFICATION</scope>
    <source>
        <strain evidence="7">wikel</strain>
    </source>
</reference>
<keyword evidence="4" id="KW-0472">Membrane</keyword>
<dbReference type="InterPro" id="IPR002018">
    <property type="entry name" value="CarbesteraseB"/>
</dbReference>
<dbReference type="SUPFAM" id="SSF53474">
    <property type="entry name" value="alpha/beta-Hydrolases"/>
    <property type="match status" value="1"/>
</dbReference>
<accession>B7PEM7</accession>
<dbReference type="Gene3D" id="3.40.50.1820">
    <property type="entry name" value="alpha/beta hydrolase"/>
    <property type="match status" value="1"/>
</dbReference>
<evidence type="ECO:0000256" key="1">
    <source>
        <dbReference type="ARBA" id="ARBA00005964"/>
    </source>
</evidence>
<dbReference type="OrthoDB" id="3200163at2759"/>
<dbReference type="GO" id="GO:0045211">
    <property type="term" value="C:postsynaptic membrane"/>
    <property type="evidence" value="ECO:0000318"/>
    <property type="project" value="GO_Central"/>
</dbReference>
<dbReference type="VEuPathDB" id="VectorBase:ISCP_015392"/>
<evidence type="ECO:0000256" key="4">
    <source>
        <dbReference type="SAM" id="Phobius"/>
    </source>
</evidence>
<feature type="compositionally biased region" description="Gly residues" evidence="3">
    <location>
        <begin position="345"/>
        <end position="354"/>
    </location>
</feature>
<dbReference type="EMBL" id="ABJB010072560">
    <property type="status" value="NOT_ANNOTATED_CDS"/>
    <property type="molecule type" value="Genomic_DNA"/>
</dbReference>
<evidence type="ECO:0000256" key="2">
    <source>
        <dbReference type="ARBA" id="ARBA00023180"/>
    </source>
</evidence>
<feature type="domain" description="Carboxylesterase type B" evidence="5">
    <location>
        <begin position="9"/>
        <end position="280"/>
    </location>
</feature>
<dbReference type="VEuPathDB" id="VectorBase:ISCI017836"/>
<dbReference type="Proteomes" id="UP000001555">
    <property type="component" value="Unassembled WGS sequence"/>
</dbReference>
<proteinExistence type="inferred from homology"/>
<evidence type="ECO:0000313" key="8">
    <source>
        <dbReference type="Proteomes" id="UP000001555"/>
    </source>
</evidence>
<feature type="transmembrane region" description="Helical" evidence="4">
    <location>
        <begin position="401"/>
        <end position="425"/>
    </location>
</feature>
<dbReference type="GO" id="GO:0097104">
    <property type="term" value="P:postsynaptic membrane assembly"/>
    <property type="evidence" value="ECO:0000318"/>
    <property type="project" value="GO_Central"/>
</dbReference>
<evidence type="ECO:0000256" key="3">
    <source>
        <dbReference type="SAM" id="MobiDB-lite"/>
    </source>
</evidence>
<evidence type="ECO:0000313" key="7">
    <source>
        <dbReference type="EnsemblMetazoa" id="ISCW017836-PA"/>
    </source>
</evidence>
<protein>
    <recommendedName>
        <fullName evidence="5">Carboxylesterase type B domain-containing protein</fullName>
    </recommendedName>
</protein>
<comment type="similarity">
    <text evidence="1">Belongs to the type-B carboxylesterase/lipase family.</text>
</comment>
<dbReference type="PANTHER" id="PTHR43903">
    <property type="entry name" value="NEUROLIGIN"/>
    <property type="match status" value="1"/>
</dbReference>
<dbReference type="VEuPathDB" id="VectorBase:ISCW017836"/>
<dbReference type="GO" id="GO:0042043">
    <property type="term" value="F:neurexin family protein binding"/>
    <property type="evidence" value="ECO:0000318"/>
    <property type="project" value="GO_Central"/>
</dbReference>
<dbReference type="InterPro" id="IPR051093">
    <property type="entry name" value="Neuroligin/BSAL"/>
</dbReference>
<dbReference type="GO" id="GO:0050804">
    <property type="term" value="P:modulation of chemical synaptic transmission"/>
    <property type="evidence" value="ECO:0000318"/>
    <property type="project" value="GO_Central"/>
</dbReference>
<dbReference type="EMBL" id="ABJB010874881">
    <property type="status" value="NOT_ANNOTATED_CDS"/>
    <property type="molecule type" value="Genomic_DNA"/>
</dbReference>
<organism>
    <name type="scientific">Ixodes scapularis</name>
    <name type="common">Black-legged tick</name>
    <name type="synonym">Deer tick</name>
    <dbReference type="NCBI Taxonomy" id="6945"/>
    <lineage>
        <taxon>Eukaryota</taxon>
        <taxon>Metazoa</taxon>
        <taxon>Ecdysozoa</taxon>
        <taxon>Arthropoda</taxon>
        <taxon>Chelicerata</taxon>
        <taxon>Arachnida</taxon>
        <taxon>Acari</taxon>
        <taxon>Parasitiformes</taxon>
        <taxon>Ixodida</taxon>
        <taxon>Ixodoidea</taxon>
        <taxon>Ixodidae</taxon>
        <taxon>Ixodinae</taxon>
        <taxon>Ixodes</taxon>
    </lineage>
</organism>
<dbReference type="AlphaFoldDB" id="B7PEM7"/>
<name>B7PEM7_IXOSC</name>
<dbReference type="EMBL" id="ABJB010509633">
    <property type="status" value="NOT_ANNOTATED_CDS"/>
    <property type="molecule type" value="Genomic_DNA"/>
</dbReference>
<dbReference type="GO" id="GO:0007158">
    <property type="term" value="P:neuron cell-cell adhesion"/>
    <property type="evidence" value="ECO:0000318"/>
    <property type="project" value="GO_Central"/>
</dbReference>
<dbReference type="FunFam" id="3.40.50.1820:FF:000882">
    <property type="entry name" value="Uncharacterized protein (Fragment)"/>
    <property type="match status" value="1"/>
</dbReference>
<dbReference type="STRING" id="6945.B7PEM7"/>
<dbReference type="GO" id="GO:0098793">
    <property type="term" value="C:presynapse"/>
    <property type="evidence" value="ECO:0007669"/>
    <property type="project" value="GOC"/>
</dbReference>
<dbReference type="GO" id="GO:0005886">
    <property type="term" value="C:plasma membrane"/>
    <property type="evidence" value="ECO:0000318"/>
    <property type="project" value="GO_Central"/>
</dbReference>
<keyword evidence="8" id="KW-1185">Reference proteome</keyword>
<dbReference type="HOGENOM" id="CLU_006586_5_2_1"/>
<dbReference type="EnsemblMetazoa" id="ISCW017836-RA">
    <property type="protein sequence ID" value="ISCW017836-PA"/>
    <property type="gene ID" value="ISCW017836"/>
</dbReference>
<dbReference type="EMBL" id="DS696086">
    <property type="protein sequence ID" value="EEC05049.1"/>
    <property type="molecule type" value="Genomic_DNA"/>
</dbReference>
<dbReference type="GO" id="GO:0048488">
    <property type="term" value="P:synaptic vesicle endocytosis"/>
    <property type="evidence" value="ECO:0000318"/>
    <property type="project" value="GO_Central"/>
</dbReference>
<dbReference type="PaxDb" id="6945-B7PEM7"/>
<reference evidence="6 8" key="1">
    <citation type="submission" date="2008-03" db="EMBL/GenBank/DDBJ databases">
        <title>Annotation of Ixodes scapularis.</title>
        <authorList>
            <consortium name="Ixodes scapularis Genome Project Consortium"/>
            <person name="Caler E."/>
            <person name="Hannick L.I."/>
            <person name="Bidwell S."/>
            <person name="Joardar V."/>
            <person name="Thiagarajan M."/>
            <person name="Amedeo P."/>
            <person name="Galinsky K.J."/>
            <person name="Schobel S."/>
            <person name="Inman J."/>
            <person name="Hostetler J."/>
            <person name="Miller J."/>
            <person name="Hammond M."/>
            <person name="Megy K."/>
            <person name="Lawson D."/>
            <person name="Kodira C."/>
            <person name="Sutton G."/>
            <person name="Meyer J."/>
            <person name="Hill C.A."/>
            <person name="Birren B."/>
            <person name="Nene V."/>
            <person name="Collins F."/>
            <person name="Alarcon-Chaidez F."/>
            <person name="Wikel S."/>
            <person name="Strausberg R."/>
        </authorList>
    </citation>
    <scope>NUCLEOTIDE SEQUENCE [LARGE SCALE GENOMIC DNA]</scope>
    <source>
        <strain evidence="8">Wikel</strain>
        <strain evidence="6">Wikel colony</strain>
    </source>
</reference>
<keyword evidence="2" id="KW-0325">Glycoprotein</keyword>
<evidence type="ECO:0000259" key="5">
    <source>
        <dbReference type="Pfam" id="PF00135"/>
    </source>
</evidence>
<dbReference type="GO" id="GO:0045202">
    <property type="term" value="C:synapse"/>
    <property type="evidence" value="ECO:0000318"/>
    <property type="project" value="GO_Central"/>
</dbReference>
<dbReference type="GO" id="GO:0038023">
    <property type="term" value="F:signaling receptor activity"/>
    <property type="evidence" value="ECO:0000318"/>
    <property type="project" value="GO_Central"/>
</dbReference>
<dbReference type="GO" id="GO:0007268">
    <property type="term" value="P:chemical synaptic transmission"/>
    <property type="evidence" value="ECO:0000318"/>
    <property type="project" value="GO_Central"/>
</dbReference>
<dbReference type="EMBL" id="ABJB011140341">
    <property type="status" value="NOT_ANNOTATED_CDS"/>
    <property type="molecule type" value="Genomic_DNA"/>
</dbReference>
<dbReference type="GO" id="GO:0097105">
    <property type="term" value="P:presynaptic membrane assembly"/>
    <property type="evidence" value="ECO:0000318"/>
    <property type="project" value="GO_Central"/>
</dbReference>
<evidence type="ECO:0000313" key="6">
    <source>
        <dbReference type="EMBL" id="EEC05049.1"/>
    </source>
</evidence>
<feature type="region of interest" description="Disordered" evidence="3">
    <location>
        <begin position="431"/>
        <end position="450"/>
    </location>
</feature>
<dbReference type="InParanoid" id="B7PEM7"/>
<dbReference type="Pfam" id="PF00135">
    <property type="entry name" value="COesterase"/>
    <property type="match status" value="1"/>
</dbReference>
<feature type="region of interest" description="Disordered" evidence="3">
    <location>
        <begin position="291"/>
        <end position="389"/>
    </location>
</feature>
<gene>
    <name evidence="6" type="ORF">IscW_ISCW017836</name>
</gene>
<feature type="compositionally biased region" description="Basic and acidic residues" evidence="3">
    <location>
        <begin position="431"/>
        <end position="448"/>
    </location>
</feature>
<keyword evidence="4" id="KW-0812">Transmembrane</keyword>
<keyword evidence="4" id="KW-1133">Transmembrane helix</keyword>
<dbReference type="InterPro" id="IPR029058">
    <property type="entry name" value="AB_hydrolase_fold"/>
</dbReference>
<dbReference type="GO" id="GO:0009986">
    <property type="term" value="C:cell surface"/>
    <property type="evidence" value="ECO:0000318"/>
    <property type="project" value="GO_Central"/>
</dbReference>